<accession>A0A1W1VWH2</accession>
<dbReference type="STRING" id="698762.SAMN00808754_1925"/>
<evidence type="ECO:0000313" key="5">
    <source>
        <dbReference type="EMBL" id="SMB97715.1"/>
    </source>
</evidence>
<dbReference type="Pfam" id="PF01520">
    <property type="entry name" value="Amidase_3"/>
    <property type="match status" value="1"/>
</dbReference>
<dbReference type="Pfam" id="PF00395">
    <property type="entry name" value="SLH"/>
    <property type="match status" value="1"/>
</dbReference>
<evidence type="ECO:0000313" key="6">
    <source>
        <dbReference type="Proteomes" id="UP000192569"/>
    </source>
</evidence>
<dbReference type="PANTHER" id="PTHR30404:SF0">
    <property type="entry name" value="N-ACETYLMURAMOYL-L-ALANINE AMIDASE AMIC"/>
    <property type="match status" value="1"/>
</dbReference>
<dbReference type="Proteomes" id="UP000192569">
    <property type="component" value="Chromosome I"/>
</dbReference>
<dbReference type="InterPro" id="IPR001119">
    <property type="entry name" value="SLH_dom"/>
</dbReference>
<protein>
    <submittedName>
        <fullName evidence="5">N-acetylmuramoyl-L-alanine amidase</fullName>
    </submittedName>
</protein>
<keyword evidence="6" id="KW-1185">Reference proteome</keyword>
<dbReference type="OrthoDB" id="9772024at2"/>
<proteinExistence type="predicted"/>
<dbReference type="RefSeq" id="WP_084665510.1">
    <property type="nucleotide sequence ID" value="NZ_LT838272.1"/>
</dbReference>
<gene>
    <name evidence="5" type="ORF">SAMN00808754_1925</name>
</gene>
<feature type="region of interest" description="Disordered" evidence="3">
    <location>
        <begin position="1"/>
        <end position="20"/>
    </location>
</feature>
<dbReference type="GO" id="GO:0030288">
    <property type="term" value="C:outer membrane-bounded periplasmic space"/>
    <property type="evidence" value="ECO:0007669"/>
    <property type="project" value="TreeGrafter"/>
</dbReference>
<name>A0A1W1VWH2_9FIRM</name>
<dbReference type="PANTHER" id="PTHR30404">
    <property type="entry name" value="N-ACETYLMURAMOYL-L-ALANINE AMIDASE"/>
    <property type="match status" value="1"/>
</dbReference>
<dbReference type="EMBL" id="LT838272">
    <property type="protein sequence ID" value="SMB97715.1"/>
    <property type="molecule type" value="Genomic_DNA"/>
</dbReference>
<keyword evidence="2" id="KW-0378">Hydrolase</keyword>
<evidence type="ECO:0000256" key="1">
    <source>
        <dbReference type="ARBA" id="ARBA00022737"/>
    </source>
</evidence>
<dbReference type="PROSITE" id="PS51272">
    <property type="entry name" value="SLH"/>
    <property type="match status" value="1"/>
</dbReference>
<reference evidence="5 6" key="1">
    <citation type="submission" date="2017-04" db="EMBL/GenBank/DDBJ databases">
        <authorList>
            <person name="Afonso C.L."/>
            <person name="Miller P.J."/>
            <person name="Scott M.A."/>
            <person name="Spackman E."/>
            <person name="Goraichik I."/>
            <person name="Dimitrov K.M."/>
            <person name="Suarez D.L."/>
            <person name="Swayne D.E."/>
        </authorList>
    </citation>
    <scope>NUCLEOTIDE SEQUENCE [LARGE SCALE GENOMIC DNA]</scope>
    <source>
        <strain evidence="5 6">ToBE</strain>
    </source>
</reference>
<dbReference type="InterPro" id="IPR050695">
    <property type="entry name" value="N-acetylmuramoyl_amidase_3"/>
</dbReference>
<organism evidence="5 6">
    <name type="scientific">Thermanaeromonas toyohensis ToBE</name>
    <dbReference type="NCBI Taxonomy" id="698762"/>
    <lineage>
        <taxon>Bacteria</taxon>
        <taxon>Bacillati</taxon>
        <taxon>Bacillota</taxon>
        <taxon>Clostridia</taxon>
        <taxon>Neomoorellales</taxon>
        <taxon>Neomoorellaceae</taxon>
        <taxon>Thermanaeromonas</taxon>
    </lineage>
</organism>
<keyword evidence="1" id="KW-0677">Repeat</keyword>
<dbReference type="AlphaFoldDB" id="A0A1W1VWH2"/>
<dbReference type="Gene3D" id="3.40.630.40">
    <property type="entry name" value="Zn-dependent exopeptidases"/>
    <property type="match status" value="1"/>
</dbReference>
<evidence type="ECO:0000259" key="4">
    <source>
        <dbReference type="PROSITE" id="PS51272"/>
    </source>
</evidence>
<dbReference type="SMART" id="SM00646">
    <property type="entry name" value="Ami_3"/>
    <property type="match status" value="1"/>
</dbReference>
<dbReference type="CDD" id="cd02696">
    <property type="entry name" value="MurNAc-LAA"/>
    <property type="match status" value="1"/>
</dbReference>
<feature type="domain" description="SLH" evidence="4">
    <location>
        <begin position="173"/>
        <end position="231"/>
    </location>
</feature>
<sequence length="231" mass="25123">MPRIGLDAGHGGSDPGAIGPNGLREKDVVLAIARDLAYRLQNSGFEVVMTRDADTDVELEERAARLNKAQADLVLSLHINSASSPSANYVSTWIWKRGGRAEVAAQYIQQALVNTLGWPDGGIRKANFYILRETIAPAVLAEIGFISNPAQADALAQEQTRKSISLALLIGLKRYFAKNDITGHWAEEAIKEILDLGFMHGYPDGSFRPDQPATRAELAAALLNLYQKLKG</sequence>
<dbReference type="SUPFAM" id="SSF53187">
    <property type="entry name" value="Zn-dependent exopeptidases"/>
    <property type="match status" value="1"/>
</dbReference>
<dbReference type="GO" id="GO:0008745">
    <property type="term" value="F:N-acetylmuramoyl-L-alanine amidase activity"/>
    <property type="evidence" value="ECO:0007669"/>
    <property type="project" value="InterPro"/>
</dbReference>
<evidence type="ECO:0000256" key="2">
    <source>
        <dbReference type="ARBA" id="ARBA00022801"/>
    </source>
</evidence>
<dbReference type="InterPro" id="IPR002508">
    <property type="entry name" value="MurNAc-LAA_cat"/>
</dbReference>
<evidence type="ECO:0000256" key="3">
    <source>
        <dbReference type="SAM" id="MobiDB-lite"/>
    </source>
</evidence>
<dbReference type="GO" id="GO:0009253">
    <property type="term" value="P:peptidoglycan catabolic process"/>
    <property type="evidence" value="ECO:0007669"/>
    <property type="project" value="InterPro"/>
</dbReference>